<evidence type="ECO:0000256" key="1">
    <source>
        <dbReference type="SAM" id="Phobius"/>
    </source>
</evidence>
<reference evidence="2 3" key="1">
    <citation type="journal article" date="2021" name="ISME Commun">
        <title>Automated analysis of genomic sequences facilitates high-throughput and comprehensive description of bacteria.</title>
        <authorList>
            <person name="Hitch T.C.A."/>
        </authorList>
    </citation>
    <scope>NUCLEOTIDE SEQUENCE [LARGE SCALE GENOMIC DNA]</scope>
    <source>
        <strain evidence="2 3">H4_15</strain>
    </source>
</reference>
<protein>
    <submittedName>
        <fullName evidence="2">Prepilin-type N-terminal cleavage/methylation domain-containing protein</fullName>
    </submittedName>
</protein>
<dbReference type="InterPro" id="IPR045584">
    <property type="entry name" value="Pilin-like"/>
</dbReference>
<dbReference type="InterPro" id="IPR012902">
    <property type="entry name" value="N_methyl_site"/>
</dbReference>
<keyword evidence="1" id="KW-0472">Membrane</keyword>
<name>A0ABT2SX54_9FIRM</name>
<dbReference type="EMBL" id="JAOQJR010000016">
    <property type="protein sequence ID" value="MCU6739426.1"/>
    <property type="molecule type" value="Genomic_DNA"/>
</dbReference>
<organism evidence="2 3">
    <name type="scientific">[Clostridium] ammoniilyticum</name>
    <dbReference type="NCBI Taxonomy" id="2981784"/>
    <lineage>
        <taxon>Bacteria</taxon>
        <taxon>Bacillati</taxon>
        <taxon>Bacillota</taxon>
        <taxon>Erysipelotrichia</taxon>
        <taxon>Erysipelotrichales</taxon>
        <taxon>Coprobacillaceae</taxon>
        <taxon>Faecalibacillus</taxon>
    </lineage>
</organism>
<evidence type="ECO:0000313" key="2">
    <source>
        <dbReference type="EMBL" id="MCU6739426.1"/>
    </source>
</evidence>
<dbReference type="Gene3D" id="3.30.700.10">
    <property type="entry name" value="Glycoprotein, Type 4 Pilin"/>
    <property type="match status" value="1"/>
</dbReference>
<evidence type="ECO:0000313" key="3">
    <source>
        <dbReference type="Proteomes" id="UP001208364"/>
    </source>
</evidence>
<feature type="transmembrane region" description="Helical" evidence="1">
    <location>
        <begin position="12"/>
        <end position="37"/>
    </location>
</feature>
<keyword evidence="1" id="KW-1133">Transmembrane helix</keyword>
<comment type="caution">
    <text evidence="2">The sequence shown here is derived from an EMBL/GenBank/DDBJ whole genome shotgun (WGS) entry which is preliminary data.</text>
</comment>
<dbReference type="NCBIfam" id="TIGR02532">
    <property type="entry name" value="IV_pilin_GFxxxE"/>
    <property type="match status" value="1"/>
</dbReference>
<gene>
    <name evidence="2" type="ORF">OCV55_12285</name>
</gene>
<dbReference type="SUPFAM" id="SSF54523">
    <property type="entry name" value="Pili subunits"/>
    <property type="match status" value="1"/>
</dbReference>
<dbReference type="Proteomes" id="UP001208364">
    <property type="component" value="Unassembled WGS sequence"/>
</dbReference>
<sequence length="149" mass="16701">MKKVNNRKDFTLVEIIVVLVILAILAAIAVPSVLGYVEEAKKEKYIAEAKAIYTVIQVEETKLANEIDYTDKPSNYNRAEDYMYAKICDKSKFNTVGEGIVSQKTGIPKVSNIHSDSKIYILNWTSEDGKIIDAQITKNKKVDILSVSQ</sequence>
<accession>A0ABT2SX54</accession>
<proteinExistence type="predicted"/>
<keyword evidence="1" id="KW-0812">Transmembrane</keyword>
<dbReference type="RefSeq" id="WP_147580759.1">
    <property type="nucleotide sequence ID" value="NZ_JAOQJR010000016.1"/>
</dbReference>
<keyword evidence="3" id="KW-1185">Reference proteome</keyword>